<dbReference type="InterPro" id="IPR004045">
    <property type="entry name" value="Glutathione_S-Trfase_N"/>
</dbReference>
<protein>
    <submittedName>
        <fullName evidence="6">Glutathione S-transferase</fullName>
    </submittedName>
</protein>
<dbReference type="CDD" id="cd03047">
    <property type="entry name" value="GST_N_2"/>
    <property type="match status" value="1"/>
</dbReference>
<name>A0A6A4RE44_9RHOB</name>
<dbReference type="GO" id="GO:0016740">
    <property type="term" value="F:transferase activity"/>
    <property type="evidence" value="ECO:0007669"/>
    <property type="project" value="UniProtKB-KW"/>
</dbReference>
<evidence type="ECO:0000256" key="2">
    <source>
        <dbReference type="ARBA" id="ARBA00022679"/>
    </source>
</evidence>
<sequence length="206" mass="23614">MLQVLGRPNSVNVQKVMWCLAELGLTADRSDIGGAFGGNDAADYLGKNPNGKIPTLIDGDYVLWESNAIVRYLCDQYRAGHWYPDAAQQLGHANQWMDWYQTALHRPMTTLFWQLIRTSPEQRDQVAVDSAIKECAGFWRMLDHHLADRDYILGEHISIADVPLGCAAYRWHSMNFERPDLPALQDWWTRISERPAYQTHVMLPLT</sequence>
<dbReference type="PROSITE" id="PS50404">
    <property type="entry name" value="GST_NTER"/>
    <property type="match status" value="1"/>
</dbReference>
<dbReference type="RefSeq" id="WP_158981246.1">
    <property type="nucleotide sequence ID" value="NZ_WSFO01000013.1"/>
</dbReference>
<dbReference type="PROSITE" id="PS50405">
    <property type="entry name" value="GST_CTER"/>
    <property type="match status" value="1"/>
</dbReference>
<feature type="domain" description="GST C-terminal" evidence="5">
    <location>
        <begin position="86"/>
        <end position="206"/>
    </location>
</feature>
<organism evidence="6 7">
    <name type="scientific">Parasedimentitalea maritima</name>
    <dbReference type="NCBI Taxonomy" id="2578117"/>
    <lineage>
        <taxon>Bacteria</taxon>
        <taxon>Pseudomonadati</taxon>
        <taxon>Pseudomonadota</taxon>
        <taxon>Alphaproteobacteria</taxon>
        <taxon>Rhodobacterales</taxon>
        <taxon>Paracoccaceae</taxon>
        <taxon>Parasedimentitalea</taxon>
    </lineage>
</organism>
<evidence type="ECO:0000256" key="1">
    <source>
        <dbReference type="ARBA" id="ARBA00007409"/>
    </source>
</evidence>
<dbReference type="InterPro" id="IPR040079">
    <property type="entry name" value="Glutathione_S-Trfase"/>
</dbReference>
<dbReference type="InterPro" id="IPR036282">
    <property type="entry name" value="Glutathione-S-Trfase_C_sf"/>
</dbReference>
<dbReference type="SFLD" id="SFLDG00358">
    <property type="entry name" value="Main_(cytGST)"/>
    <property type="match status" value="1"/>
</dbReference>
<dbReference type="PANTHER" id="PTHR44051:SF19">
    <property type="entry name" value="DISULFIDE-BOND OXIDOREDUCTASE YFCG"/>
    <property type="match status" value="1"/>
</dbReference>
<dbReference type="Pfam" id="PF02798">
    <property type="entry name" value="GST_N"/>
    <property type="match status" value="1"/>
</dbReference>
<evidence type="ECO:0000313" key="6">
    <source>
        <dbReference type="EMBL" id="KAE9627405.1"/>
    </source>
</evidence>
<evidence type="ECO:0000256" key="3">
    <source>
        <dbReference type="RuleBase" id="RU003494"/>
    </source>
</evidence>
<dbReference type="SUPFAM" id="SSF52833">
    <property type="entry name" value="Thioredoxin-like"/>
    <property type="match status" value="1"/>
</dbReference>
<dbReference type="PANTHER" id="PTHR44051">
    <property type="entry name" value="GLUTATHIONE S-TRANSFERASE-RELATED"/>
    <property type="match status" value="1"/>
</dbReference>
<comment type="similarity">
    <text evidence="1 3">Belongs to the GST superfamily.</text>
</comment>
<dbReference type="FunFam" id="3.40.30.10:FF:000039">
    <property type="entry name" value="Glutathione S-transferase domain"/>
    <property type="match status" value="1"/>
</dbReference>
<dbReference type="SUPFAM" id="SSF47616">
    <property type="entry name" value="GST C-terminal domain-like"/>
    <property type="match status" value="1"/>
</dbReference>
<evidence type="ECO:0000259" key="5">
    <source>
        <dbReference type="PROSITE" id="PS50405"/>
    </source>
</evidence>
<dbReference type="InterPro" id="IPR036249">
    <property type="entry name" value="Thioredoxin-like_sf"/>
</dbReference>
<reference evidence="6 7" key="1">
    <citation type="submission" date="2019-12" db="EMBL/GenBank/DDBJ databases">
        <authorList>
            <person name="Zhang Y.-J."/>
        </authorList>
    </citation>
    <scope>NUCLEOTIDE SEQUENCE [LARGE SCALE GENOMIC DNA]</scope>
    <source>
        <strain evidence="6 7">H18S-6</strain>
    </source>
</reference>
<evidence type="ECO:0000259" key="4">
    <source>
        <dbReference type="PROSITE" id="PS50404"/>
    </source>
</evidence>
<dbReference type="SFLD" id="SFLDG01150">
    <property type="entry name" value="Main.1:_Beta-like"/>
    <property type="match status" value="1"/>
</dbReference>
<dbReference type="EMBL" id="WSFO01000013">
    <property type="protein sequence ID" value="KAE9627405.1"/>
    <property type="molecule type" value="Genomic_DNA"/>
</dbReference>
<accession>A0A6A4RE44</accession>
<dbReference type="Gene3D" id="1.20.1050.10">
    <property type="match status" value="1"/>
</dbReference>
<dbReference type="Pfam" id="PF00043">
    <property type="entry name" value="GST_C"/>
    <property type="match status" value="1"/>
</dbReference>
<dbReference type="SFLD" id="SFLDS00019">
    <property type="entry name" value="Glutathione_Transferase_(cytos"/>
    <property type="match status" value="1"/>
</dbReference>
<dbReference type="InterPro" id="IPR004046">
    <property type="entry name" value="GST_C"/>
</dbReference>
<dbReference type="Gene3D" id="3.40.30.10">
    <property type="entry name" value="Glutaredoxin"/>
    <property type="match status" value="1"/>
</dbReference>
<keyword evidence="2 6" id="KW-0808">Transferase</keyword>
<gene>
    <name evidence="6" type="ORF">GP644_19760</name>
</gene>
<evidence type="ECO:0000313" key="7">
    <source>
        <dbReference type="Proteomes" id="UP000441586"/>
    </source>
</evidence>
<dbReference type="InterPro" id="IPR010987">
    <property type="entry name" value="Glutathione-S-Trfase_C-like"/>
</dbReference>
<comment type="caution">
    <text evidence="6">The sequence shown here is derived from an EMBL/GenBank/DDBJ whole genome shotgun (WGS) entry which is preliminary data.</text>
</comment>
<feature type="domain" description="GST N-terminal" evidence="4">
    <location>
        <begin position="1"/>
        <end position="81"/>
    </location>
</feature>
<dbReference type="AlphaFoldDB" id="A0A6A4RE44"/>
<dbReference type="Proteomes" id="UP000441586">
    <property type="component" value="Unassembled WGS sequence"/>
</dbReference>
<proteinExistence type="inferred from homology"/>